<reference evidence="2 3" key="1">
    <citation type="journal article" date="2020" name="Nature">
        <title>Six reference-quality genomes reveal evolution of bat adaptations.</title>
        <authorList>
            <person name="Jebb D."/>
            <person name="Huang Z."/>
            <person name="Pippel M."/>
            <person name="Hughes G.M."/>
            <person name="Lavrichenko K."/>
            <person name="Devanna P."/>
            <person name="Winkler S."/>
            <person name="Jermiin L.S."/>
            <person name="Skirmuntt E.C."/>
            <person name="Katzourakis A."/>
            <person name="Burkitt-Gray L."/>
            <person name="Ray D.A."/>
            <person name="Sullivan K.A.M."/>
            <person name="Roscito J.G."/>
            <person name="Kirilenko B.M."/>
            <person name="Davalos L.M."/>
            <person name="Corthals A.P."/>
            <person name="Power M.L."/>
            <person name="Jones G."/>
            <person name="Ransome R.D."/>
            <person name="Dechmann D.K.N."/>
            <person name="Locatelli A.G."/>
            <person name="Puechmaille S.J."/>
            <person name="Fedrigo O."/>
            <person name="Jarvis E.D."/>
            <person name="Hiller M."/>
            <person name="Vernes S.C."/>
            <person name="Myers E.W."/>
            <person name="Teeling E.C."/>
        </authorList>
    </citation>
    <scope>NUCLEOTIDE SEQUENCE [LARGE SCALE GENOMIC DNA]</scope>
    <source>
        <strain evidence="2">MRouAeg1</strain>
        <tissue evidence="2">Muscle</tissue>
    </source>
</reference>
<dbReference type="AlphaFoldDB" id="A0A7J8FIR6"/>
<organism evidence="2 3">
    <name type="scientific">Rousettus aegyptiacus</name>
    <name type="common">Egyptian fruit bat</name>
    <name type="synonym">Pteropus aegyptiacus</name>
    <dbReference type="NCBI Taxonomy" id="9407"/>
    <lineage>
        <taxon>Eukaryota</taxon>
        <taxon>Metazoa</taxon>
        <taxon>Chordata</taxon>
        <taxon>Craniata</taxon>
        <taxon>Vertebrata</taxon>
        <taxon>Euteleostomi</taxon>
        <taxon>Mammalia</taxon>
        <taxon>Eutheria</taxon>
        <taxon>Laurasiatheria</taxon>
        <taxon>Chiroptera</taxon>
        <taxon>Yinpterochiroptera</taxon>
        <taxon>Pteropodoidea</taxon>
        <taxon>Pteropodidae</taxon>
        <taxon>Rousettinae</taxon>
        <taxon>Rousettus</taxon>
    </lineage>
</organism>
<dbReference type="Proteomes" id="UP000593571">
    <property type="component" value="Unassembled WGS sequence"/>
</dbReference>
<protein>
    <submittedName>
        <fullName evidence="2">Uncharacterized protein</fullName>
    </submittedName>
</protein>
<proteinExistence type="predicted"/>
<accession>A0A7J8FIR6</accession>
<evidence type="ECO:0000256" key="1">
    <source>
        <dbReference type="SAM" id="MobiDB-lite"/>
    </source>
</evidence>
<evidence type="ECO:0000313" key="3">
    <source>
        <dbReference type="Proteomes" id="UP000593571"/>
    </source>
</evidence>
<keyword evidence="3" id="KW-1185">Reference proteome</keyword>
<feature type="region of interest" description="Disordered" evidence="1">
    <location>
        <begin position="118"/>
        <end position="138"/>
    </location>
</feature>
<name>A0A7J8FIR6_ROUAE</name>
<sequence length="138" mass="15663">MEGGGILGRVAERRTEEPGLHGLKAGFEGRLENPLSSTYLPLRSPISPNLTLVSFRVPRASIRPRRRKLEISCSEDMLSNLIPRKHWEARLTCPILNWPKPWRWWQVLAVGCGRPYSPASQPKQYTAQHNPASNRRAS</sequence>
<evidence type="ECO:0000313" key="2">
    <source>
        <dbReference type="EMBL" id="KAF6447480.1"/>
    </source>
</evidence>
<dbReference type="EMBL" id="JACASE010000007">
    <property type="protein sequence ID" value="KAF6447480.1"/>
    <property type="molecule type" value="Genomic_DNA"/>
</dbReference>
<gene>
    <name evidence="2" type="ORF">HJG63_011933</name>
</gene>
<comment type="caution">
    <text evidence="2">The sequence shown here is derived from an EMBL/GenBank/DDBJ whole genome shotgun (WGS) entry which is preliminary data.</text>
</comment>